<dbReference type="eggNOG" id="ENOG502TDS9">
    <property type="taxonomic scope" value="Eukaryota"/>
</dbReference>
<protein>
    <submittedName>
        <fullName evidence="2">Uncharacterized protein</fullName>
    </submittedName>
</protein>
<sequence length="629" mass="68778">MSIQQALISPPLSGRTDKADHPHKVTDAVDVFGSTGQQREPSHFDRSHHPSIASPVKKHHDSLSEAEHAAPPLTPPMSKDVRHDAQTRQREELANRHRTSSEADLFDLDAPSASACAAHLAAPVQVRTASSASTSRPGLLEAAHLDNPFDTLNDGVDFACDGDHNPFLNRKRPTSSSSYSEAFKFACPASATSQPPYPQYDAFDSDQDADGSVHEDDFASDLHGNATRRASSSSNATTTPARIGNAPVYRPARSFSTHVRVSNEPVTSTIPIRDTPKNPFLAGGPADIGFEGPNRHLAYRRARQIPGKERGKITYVFRGQRVTYADPEYDSEDDHSELEDERARVNAFNPHHKQDHPPRLQPKLLFPPSIPSSAYATAGSSSSMKSGHLHAPASVASRRSYTSQAYLPRAELADDEFGGAGSRSGSEERGRVSSNGAGLFAAQIAAEQQQERQATAAPKIAPWYASRSTFHDGTRSQEEQEYSGDPLPSKQHHYTAPSSSARLQNIVHDSYSASEETAAIEPRRCAGDEERRTARAALLARLDQTNWSDDEGDDDEGGDNRFGRRRARAGSEGTLDEDEEQYPVQSYALPCSQSQRKRLSDELQLQPGHAEEMDVVGRPMKRSRASYAY</sequence>
<feature type="compositionally biased region" description="Basic residues" evidence="1">
    <location>
        <begin position="619"/>
        <end position="629"/>
    </location>
</feature>
<feature type="region of interest" description="Disordered" evidence="1">
    <location>
        <begin position="375"/>
        <end position="397"/>
    </location>
</feature>
<feature type="compositionally biased region" description="Low complexity" evidence="1">
    <location>
        <begin position="225"/>
        <end position="242"/>
    </location>
</feature>
<dbReference type="Proteomes" id="UP000006174">
    <property type="component" value="Unassembled WGS sequence"/>
</dbReference>
<accession>I2FZ10</accession>
<comment type="caution">
    <text evidence="2">The sequence shown here is derived from an EMBL/GenBank/DDBJ whole genome shotgun (WGS) entry which is preliminary data.</text>
</comment>
<feature type="compositionally biased region" description="Acidic residues" evidence="1">
    <location>
        <begin position="548"/>
        <end position="557"/>
    </location>
</feature>
<feature type="region of interest" description="Disordered" evidence="1">
    <location>
        <begin position="470"/>
        <end position="502"/>
    </location>
</feature>
<evidence type="ECO:0000313" key="3">
    <source>
        <dbReference type="Proteomes" id="UP000006174"/>
    </source>
</evidence>
<feature type="compositionally biased region" description="Basic and acidic residues" evidence="1">
    <location>
        <begin position="15"/>
        <end position="27"/>
    </location>
</feature>
<dbReference type="HOGENOM" id="CLU_019276_0_0_1"/>
<feature type="region of interest" description="Disordered" evidence="1">
    <location>
        <begin position="349"/>
        <end position="368"/>
    </location>
</feature>
<feature type="region of interest" description="Disordered" evidence="1">
    <location>
        <begin position="195"/>
        <end position="246"/>
    </location>
</feature>
<feature type="region of interest" description="Disordered" evidence="1">
    <location>
        <begin position="1"/>
        <end position="100"/>
    </location>
</feature>
<evidence type="ECO:0000256" key="1">
    <source>
        <dbReference type="SAM" id="MobiDB-lite"/>
    </source>
</evidence>
<proteinExistence type="predicted"/>
<keyword evidence="3" id="KW-1185">Reference proteome</keyword>
<dbReference type="OrthoDB" id="3364608at2759"/>
<feature type="compositionally biased region" description="Basic and acidic residues" evidence="1">
    <location>
        <begin position="79"/>
        <end position="100"/>
    </location>
</feature>
<organism evidence="2 3">
    <name type="scientific">Ustilago hordei</name>
    <name type="common">Barley covered smut fungus</name>
    <dbReference type="NCBI Taxonomy" id="120017"/>
    <lineage>
        <taxon>Eukaryota</taxon>
        <taxon>Fungi</taxon>
        <taxon>Dikarya</taxon>
        <taxon>Basidiomycota</taxon>
        <taxon>Ustilaginomycotina</taxon>
        <taxon>Ustilaginomycetes</taxon>
        <taxon>Ustilaginales</taxon>
        <taxon>Ustilaginaceae</taxon>
        <taxon>Ustilago</taxon>
    </lineage>
</organism>
<name>I2FZ10_USTHO</name>
<evidence type="ECO:0000313" key="2">
    <source>
        <dbReference type="EMBL" id="CCF52153.1"/>
    </source>
</evidence>
<dbReference type="EMBL" id="CAGI01000171">
    <property type="protein sequence ID" value="CCF52153.1"/>
    <property type="molecule type" value="Genomic_DNA"/>
</dbReference>
<reference evidence="2 3" key="1">
    <citation type="journal article" date="2012" name="Plant Cell">
        <title>Genome comparison of barley and maize smut fungi reveals targeted loss of RNA silencing components and species-specific presence of transposable elements.</title>
        <authorList>
            <person name="Laurie J.D."/>
            <person name="Ali S."/>
            <person name="Linning R."/>
            <person name="Mannhaupt G."/>
            <person name="Wong P."/>
            <person name="Gueldener U."/>
            <person name="Muensterkoetter M."/>
            <person name="Moore R."/>
            <person name="Kahmann R."/>
            <person name="Bakkeren G."/>
            <person name="Schirawski J."/>
        </authorList>
    </citation>
    <scope>NUCLEOTIDE SEQUENCE [LARGE SCALE GENOMIC DNA]</scope>
    <source>
        <strain evidence="3">Uh4875-4</strain>
    </source>
</reference>
<feature type="region of interest" description="Disordered" evidence="1">
    <location>
        <begin position="545"/>
        <end position="629"/>
    </location>
</feature>
<gene>
    <name evidence="2" type="ORF">UHOR_05708</name>
</gene>
<dbReference type="AlphaFoldDB" id="I2FZ10"/>